<evidence type="ECO:0000259" key="1">
    <source>
        <dbReference type="PROSITE" id="PS50948"/>
    </source>
</evidence>
<dbReference type="Proteomes" id="UP000036681">
    <property type="component" value="Unplaced"/>
</dbReference>
<evidence type="ECO:0000313" key="2">
    <source>
        <dbReference type="Proteomes" id="UP000036681"/>
    </source>
</evidence>
<name>A0A0M3IAG3_ASCLU</name>
<sequence>IFLGRCFVNGPGASIGGADYRRDYEISLKDCAITCREDHCCMAFEWTSDGTCTLKSRSLNGTIVNANGVHFGLCLDTGELPHLLISKQLSLISKQVKETVYENQPNICVQPIPSVNHQMTFSAKKENDSDRDRFWDHEVFGPETGSITAIDRDECAEFCSTRPETQMYSWRTSNPRNMDELIGDCTCIKELNRMQLNFGSFSGVVI</sequence>
<dbReference type="Gene3D" id="3.50.4.10">
    <property type="entry name" value="Hepatocyte Growth Factor"/>
    <property type="match status" value="1"/>
</dbReference>
<evidence type="ECO:0000313" key="3">
    <source>
        <dbReference type="WBParaSite" id="ALUE_0001456401-mRNA-1"/>
    </source>
</evidence>
<dbReference type="InterPro" id="IPR003609">
    <property type="entry name" value="Pan_app"/>
</dbReference>
<accession>A0A0M3IAG3</accession>
<reference evidence="3" key="1">
    <citation type="submission" date="2017-02" db="UniProtKB">
        <authorList>
            <consortium name="WormBaseParasite"/>
        </authorList>
    </citation>
    <scope>IDENTIFICATION</scope>
</reference>
<dbReference type="PROSITE" id="PS50948">
    <property type="entry name" value="PAN"/>
    <property type="match status" value="1"/>
</dbReference>
<dbReference type="WBParaSite" id="ALUE_0001456401-mRNA-1">
    <property type="protein sequence ID" value="ALUE_0001456401-mRNA-1"/>
    <property type="gene ID" value="ALUE_0001456401"/>
</dbReference>
<dbReference type="AlphaFoldDB" id="A0A0M3IAG3"/>
<organism evidence="2 3">
    <name type="scientific">Ascaris lumbricoides</name>
    <name type="common">Giant roundworm</name>
    <dbReference type="NCBI Taxonomy" id="6252"/>
    <lineage>
        <taxon>Eukaryota</taxon>
        <taxon>Metazoa</taxon>
        <taxon>Ecdysozoa</taxon>
        <taxon>Nematoda</taxon>
        <taxon>Chromadorea</taxon>
        <taxon>Rhabditida</taxon>
        <taxon>Spirurina</taxon>
        <taxon>Ascaridomorpha</taxon>
        <taxon>Ascaridoidea</taxon>
        <taxon>Ascarididae</taxon>
        <taxon>Ascaris</taxon>
    </lineage>
</organism>
<keyword evidence="2" id="KW-1185">Reference proteome</keyword>
<protein>
    <submittedName>
        <fullName evidence="3">Apple domain-containing protein</fullName>
    </submittedName>
</protein>
<proteinExistence type="predicted"/>
<feature type="domain" description="Apple" evidence="1">
    <location>
        <begin position="6"/>
        <end position="74"/>
    </location>
</feature>